<accession>A0AC61DFL0</accession>
<comment type="caution">
    <text evidence="1">The sequence shown here is derived from an EMBL/GenBank/DDBJ whole genome shotgun (WGS) entry which is preliminary data.</text>
</comment>
<protein>
    <submittedName>
        <fullName evidence="1">Aminoacetone oxidase family FAD-binding enzyme</fullName>
    </submittedName>
</protein>
<gene>
    <name evidence="1" type="ORF">CS063_03690</name>
</gene>
<dbReference type="Proteomes" id="UP000224460">
    <property type="component" value="Unassembled WGS sequence"/>
</dbReference>
<sequence length="412" mass="45699">MVDIIVVGGGAAGMIASIVAARQGAEVLLLERLNRVGKKLLVTGNGRCNLTNIEIEKRWYHTSGKADFSYPLNDLDATRTRIFFEELGIVPLIEGKKVYPLSEQASSVLDVLRMEMKHQGVKEQTDTHVIRLKQKEEVWELTAEDGATYKAPKVIWATGGLAGGLSFGCSEEGYMLLKPVGHSVIKPFPTLVHLVSNAPYCKMLKGTKIKAKAAIWIADKERRKEYGEVLFTEDGLSGPPIFQLSRLAGEASLKKQSCEVKLDLFPEEPLEDLVSKIYERIARHPERSIEELFIGFLHKRLVLALMKYAEITSIHRSCEGLEYEEIMRLVEGMKAFCFKIQGTRSFKHAQATAGGISIDEIDLETMASKKAKGLYLAGEVLDIDGDCGGFNLQWAWSSGYLAGLSASRKNEE</sequence>
<reference evidence="1" key="1">
    <citation type="submission" date="2017-10" db="EMBL/GenBank/DDBJ databases">
        <title>Genome sequence of cellulolytic Lachnospiraceae bacterium XHS1971 isolated from hotspring sediment.</title>
        <authorList>
            <person name="Vasudevan G."/>
            <person name="Joshi A.J."/>
            <person name="Hivarkar S."/>
            <person name="Lanjekar V.B."/>
            <person name="Dhakephalkar P.K."/>
            <person name="Dagar S."/>
        </authorList>
    </citation>
    <scope>NUCLEOTIDE SEQUENCE</scope>
    <source>
        <strain evidence="1">XHS1971</strain>
    </source>
</reference>
<name>A0AC61DFL0_9FIRM</name>
<dbReference type="EMBL" id="PEDL01000002">
    <property type="protein sequence ID" value="PHV71675.1"/>
    <property type="molecule type" value="Genomic_DNA"/>
</dbReference>
<organism evidence="1 2">
    <name type="scientific">Sporanaerobium hydrogeniformans</name>
    <dbReference type="NCBI Taxonomy" id="3072179"/>
    <lineage>
        <taxon>Bacteria</taxon>
        <taxon>Bacillati</taxon>
        <taxon>Bacillota</taxon>
        <taxon>Clostridia</taxon>
        <taxon>Lachnospirales</taxon>
        <taxon>Lachnospiraceae</taxon>
        <taxon>Sporanaerobium</taxon>
    </lineage>
</organism>
<keyword evidence="2" id="KW-1185">Reference proteome</keyword>
<evidence type="ECO:0000313" key="2">
    <source>
        <dbReference type="Proteomes" id="UP000224460"/>
    </source>
</evidence>
<proteinExistence type="predicted"/>
<evidence type="ECO:0000313" key="1">
    <source>
        <dbReference type="EMBL" id="PHV71675.1"/>
    </source>
</evidence>